<protein>
    <submittedName>
        <fullName evidence="1">Uncharacterized protein</fullName>
    </submittedName>
</protein>
<organism evidence="1">
    <name type="scientific">marine sediment metagenome</name>
    <dbReference type="NCBI Taxonomy" id="412755"/>
    <lineage>
        <taxon>unclassified sequences</taxon>
        <taxon>metagenomes</taxon>
        <taxon>ecological metagenomes</taxon>
    </lineage>
</organism>
<reference evidence="1" key="1">
    <citation type="journal article" date="2015" name="Nature">
        <title>Complex archaea that bridge the gap between prokaryotes and eukaryotes.</title>
        <authorList>
            <person name="Spang A."/>
            <person name="Saw J.H."/>
            <person name="Jorgensen S.L."/>
            <person name="Zaremba-Niedzwiedzka K."/>
            <person name="Martijn J."/>
            <person name="Lind A.E."/>
            <person name="van Eijk R."/>
            <person name="Schleper C."/>
            <person name="Guy L."/>
            <person name="Ettema T.J."/>
        </authorList>
    </citation>
    <scope>NUCLEOTIDE SEQUENCE</scope>
</reference>
<proteinExistence type="predicted"/>
<dbReference type="AlphaFoldDB" id="A0A0F9NII7"/>
<dbReference type="EMBL" id="LAZR01003493">
    <property type="protein sequence ID" value="KKN17739.1"/>
    <property type="molecule type" value="Genomic_DNA"/>
</dbReference>
<accession>A0A0F9NII7</accession>
<name>A0A0F9NII7_9ZZZZ</name>
<comment type="caution">
    <text evidence="1">The sequence shown here is derived from an EMBL/GenBank/DDBJ whole genome shotgun (WGS) entry which is preliminary data.</text>
</comment>
<gene>
    <name evidence="1" type="ORF">LCGC14_0962770</name>
</gene>
<sequence>MNICANCIHRCVITGDGSNILSNHCGAPEVGFDPAINPVTGEMCWKGTLDEDEMFYTNVPTPLCIYINPLGECPYFEDVRQLVWFSRAMMN</sequence>
<evidence type="ECO:0000313" key="1">
    <source>
        <dbReference type="EMBL" id="KKN17739.1"/>
    </source>
</evidence>